<feature type="compositionally biased region" description="Basic and acidic residues" evidence="1">
    <location>
        <begin position="310"/>
        <end position="336"/>
    </location>
</feature>
<comment type="caution">
    <text evidence="2">The sequence shown here is derived from an EMBL/GenBank/DDBJ whole genome shotgun (WGS) entry which is preliminary data.</text>
</comment>
<organism evidence="2 3">
    <name type="scientific">Neolewinella aquimaris</name>
    <dbReference type="NCBI Taxonomy" id="1835722"/>
    <lineage>
        <taxon>Bacteria</taxon>
        <taxon>Pseudomonadati</taxon>
        <taxon>Bacteroidota</taxon>
        <taxon>Saprospiria</taxon>
        <taxon>Saprospirales</taxon>
        <taxon>Lewinellaceae</taxon>
        <taxon>Neolewinella</taxon>
    </lineage>
</organism>
<accession>A0A840EFK1</accession>
<dbReference type="EMBL" id="JACIFF010000005">
    <property type="protein sequence ID" value="MBB4079706.1"/>
    <property type="molecule type" value="Genomic_DNA"/>
</dbReference>
<sequence length="593" mass="66000">MNSLSRHIIERIILDVRTPTGGYALQQDLANWLRREAIPAIDQLCGEVLSAEARLHVDRIELDLGRLRVLDLNLPGVRADLLERLLSQLRTYLLEELSRRSWAGTQVQANTGNSQLFSTAGADNPTSDKPFAAWLFFLEHGHLPWWSGAFPPADEWSVVLADRLTAHARDRTRLQNLLRHSRNAVRRLVGDERHEVAFGQLLAAKKSLAAGWKSWRLAQGEYSKVRPQLPGTPLTTWKWRESGKTIFWWLALDETEGWTEAMVLAEAVRTLFPEPVARGRVGAMLGDEVVSNLAGPPSDPSRRTSLVPRSADDETHGSADDGVSDVDRPRESKSAGDDLPALKSSVLPPEDVADSQADTAPAAPQKTQHAQLTQNQDTLRDRLPGRDLGGLDTADRSSVADRENRTKFPLTLVESDSAAPETAPSGKNMWYVRWAGVVLAHPYLAPLFTALGYWQKGEFADEVTQQRAVYLTHYLASGQRIVGEEELALPKLLCGWPVSGSPALLTEPLTDPECFEADEVLRAVITHWSDSGMTSPNGLRGGFFDRDGRLEREENGWCVTVDRKAQDILLGRLPWGISVVYAPWHERMIKVEW</sequence>
<dbReference type="AlphaFoldDB" id="A0A840EFK1"/>
<feature type="compositionally biased region" description="Basic and acidic residues" evidence="1">
    <location>
        <begin position="393"/>
        <end position="403"/>
    </location>
</feature>
<name>A0A840EFK1_9BACT</name>
<dbReference type="RefSeq" id="WP_183495937.1">
    <property type="nucleotide sequence ID" value="NZ_JACIFF010000005.1"/>
</dbReference>
<feature type="compositionally biased region" description="Polar residues" evidence="1">
    <location>
        <begin position="365"/>
        <end position="377"/>
    </location>
</feature>
<dbReference type="Pfam" id="PF19268">
    <property type="entry name" value="CIS_TMP"/>
    <property type="match status" value="1"/>
</dbReference>
<feature type="region of interest" description="Disordered" evidence="1">
    <location>
        <begin position="291"/>
        <end position="403"/>
    </location>
</feature>
<reference evidence="2 3" key="1">
    <citation type="submission" date="2020-08" db="EMBL/GenBank/DDBJ databases">
        <title>Genomic Encyclopedia of Type Strains, Phase IV (KMG-IV): sequencing the most valuable type-strain genomes for metagenomic binning, comparative biology and taxonomic classification.</title>
        <authorList>
            <person name="Goeker M."/>
        </authorList>
    </citation>
    <scope>NUCLEOTIDE SEQUENCE [LARGE SCALE GENOMIC DNA]</scope>
    <source>
        <strain evidence="2 3">DSM 105137</strain>
    </source>
</reference>
<evidence type="ECO:0000256" key="1">
    <source>
        <dbReference type="SAM" id="MobiDB-lite"/>
    </source>
</evidence>
<evidence type="ECO:0000313" key="3">
    <source>
        <dbReference type="Proteomes" id="UP000576209"/>
    </source>
</evidence>
<protein>
    <submittedName>
        <fullName evidence="2">Uncharacterized protein</fullName>
    </submittedName>
</protein>
<dbReference type="Proteomes" id="UP000576209">
    <property type="component" value="Unassembled WGS sequence"/>
</dbReference>
<keyword evidence="3" id="KW-1185">Reference proteome</keyword>
<evidence type="ECO:0000313" key="2">
    <source>
        <dbReference type="EMBL" id="MBB4079706.1"/>
    </source>
</evidence>
<proteinExistence type="predicted"/>
<dbReference type="InterPro" id="IPR045538">
    <property type="entry name" value="CIS_TMP"/>
</dbReference>
<gene>
    <name evidence="2" type="ORF">GGR28_002331</name>
</gene>